<dbReference type="AlphaFoldDB" id="A0A6B3RGW0"/>
<gene>
    <name evidence="1" type="ORF">G3572_03210</name>
</gene>
<reference evidence="1 2" key="1">
    <citation type="submission" date="2020-02" db="EMBL/GenBank/DDBJ databases">
        <title>Rhodobacter algicola sp. nov., isolated from microalga culture.</title>
        <authorList>
            <person name="Park C.-Y."/>
        </authorList>
    </citation>
    <scope>NUCLEOTIDE SEQUENCE [LARGE SCALE GENOMIC DNA]</scope>
    <source>
        <strain evidence="1 2">ETT8</strain>
    </source>
</reference>
<accession>A0A6B3RGW0</accession>
<protein>
    <submittedName>
        <fullName evidence="1">Uncharacterized protein</fullName>
    </submittedName>
</protein>
<evidence type="ECO:0000313" key="1">
    <source>
        <dbReference type="EMBL" id="NEX45200.1"/>
    </source>
</evidence>
<organism evidence="1 2">
    <name type="scientific">Pseudotabrizicola algicola</name>
    <dbReference type="NCBI Taxonomy" id="2709381"/>
    <lineage>
        <taxon>Bacteria</taxon>
        <taxon>Pseudomonadati</taxon>
        <taxon>Pseudomonadota</taxon>
        <taxon>Alphaproteobacteria</taxon>
        <taxon>Rhodobacterales</taxon>
        <taxon>Paracoccaceae</taxon>
        <taxon>Pseudotabrizicola</taxon>
    </lineage>
</organism>
<dbReference type="EMBL" id="JAAIKE010000001">
    <property type="protein sequence ID" value="NEX45200.1"/>
    <property type="molecule type" value="Genomic_DNA"/>
</dbReference>
<proteinExistence type="predicted"/>
<dbReference type="Proteomes" id="UP000481421">
    <property type="component" value="Unassembled WGS sequence"/>
</dbReference>
<sequence length="72" mass="7651">MTAALSPDRQTVTLRGPSWSRVFPAAQIAAQLRFYRGLSERGGKGKGHPGPHARHYAPTIAALDAVAREVGA</sequence>
<comment type="caution">
    <text evidence="1">The sequence shown here is derived from an EMBL/GenBank/DDBJ whole genome shotgun (WGS) entry which is preliminary data.</text>
</comment>
<dbReference type="RefSeq" id="WP_164609211.1">
    <property type="nucleotide sequence ID" value="NZ_JAAIKE010000001.1"/>
</dbReference>
<keyword evidence="2" id="KW-1185">Reference proteome</keyword>
<evidence type="ECO:0000313" key="2">
    <source>
        <dbReference type="Proteomes" id="UP000481421"/>
    </source>
</evidence>
<name>A0A6B3RGW0_9RHOB</name>